<reference evidence="1" key="1">
    <citation type="submission" date="2020-06" db="EMBL/GenBank/DDBJ databases">
        <authorList>
            <person name="Li T."/>
            <person name="Hu X."/>
            <person name="Zhang T."/>
            <person name="Song X."/>
            <person name="Zhang H."/>
            <person name="Dai N."/>
            <person name="Sheng W."/>
            <person name="Hou X."/>
            <person name="Wei L."/>
        </authorList>
    </citation>
    <scope>NUCLEOTIDE SEQUENCE</scope>
    <source>
        <strain evidence="1">G02</strain>
        <tissue evidence="1">Leaf</tissue>
    </source>
</reference>
<dbReference type="EMBL" id="JACGWJ010000002">
    <property type="protein sequence ID" value="KAL0436090.1"/>
    <property type="molecule type" value="Genomic_DNA"/>
</dbReference>
<dbReference type="AlphaFoldDB" id="A0AAW2W385"/>
<evidence type="ECO:0000313" key="1">
    <source>
        <dbReference type="EMBL" id="KAL0436090.1"/>
    </source>
</evidence>
<accession>A0AAW2W385</accession>
<sequence>MVFCVPELENWIEKEGELSRKGLAGGGSDWGSPGVARTGDRAGLAGGGSGAGWVRMGWWARALGLRGWWARDCGLGCWRARDLGGGWPGSVAGGLGHGLAWARWLVRALGWRWAVNDCVLGCE</sequence>
<comment type="caution">
    <text evidence="1">The sequence shown here is derived from an EMBL/GenBank/DDBJ whole genome shotgun (WGS) entry which is preliminary data.</text>
</comment>
<proteinExistence type="predicted"/>
<name>A0AAW2W385_SESRA</name>
<protein>
    <submittedName>
        <fullName evidence="1">Uncharacterized protein</fullName>
    </submittedName>
</protein>
<organism evidence="1">
    <name type="scientific">Sesamum radiatum</name>
    <name type="common">Black benniseed</name>
    <dbReference type="NCBI Taxonomy" id="300843"/>
    <lineage>
        <taxon>Eukaryota</taxon>
        <taxon>Viridiplantae</taxon>
        <taxon>Streptophyta</taxon>
        <taxon>Embryophyta</taxon>
        <taxon>Tracheophyta</taxon>
        <taxon>Spermatophyta</taxon>
        <taxon>Magnoliopsida</taxon>
        <taxon>eudicotyledons</taxon>
        <taxon>Gunneridae</taxon>
        <taxon>Pentapetalae</taxon>
        <taxon>asterids</taxon>
        <taxon>lamiids</taxon>
        <taxon>Lamiales</taxon>
        <taxon>Pedaliaceae</taxon>
        <taxon>Sesamum</taxon>
    </lineage>
</organism>
<gene>
    <name evidence="1" type="ORF">Sradi_0316900</name>
</gene>
<reference evidence="1" key="2">
    <citation type="journal article" date="2024" name="Plant">
        <title>Genomic evolution and insights into agronomic trait innovations of Sesamum species.</title>
        <authorList>
            <person name="Miao H."/>
            <person name="Wang L."/>
            <person name="Qu L."/>
            <person name="Liu H."/>
            <person name="Sun Y."/>
            <person name="Le M."/>
            <person name="Wang Q."/>
            <person name="Wei S."/>
            <person name="Zheng Y."/>
            <person name="Lin W."/>
            <person name="Duan Y."/>
            <person name="Cao H."/>
            <person name="Xiong S."/>
            <person name="Wang X."/>
            <person name="Wei L."/>
            <person name="Li C."/>
            <person name="Ma Q."/>
            <person name="Ju M."/>
            <person name="Zhao R."/>
            <person name="Li G."/>
            <person name="Mu C."/>
            <person name="Tian Q."/>
            <person name="Mei H."/>
            <person name="Zhang T."/>
            <person name="Gao T."/>
            <person name="Zhang H."/>
        </authorList>
    </citation>
    <scope>NUCLEOTIDE SEQUENCE</scope>
    <source>
        <strain evidence="1">G02</strain>
    </source>
</reference>